<comment type="subcellular location">
    <subcellularLocation>
        <location evidence="1">Membrane</location>
        <topology evidence="1">Multi-pass membrane protein</topology>
    </subcellularLocation>
</comment>
<keyword evidence="7" id="KW-1185">Reference proteome</keyword>
<evidence type="ECO:0000256" key="1">
    <source>
        <dbReference type="ARBA" id="ARBA00004141"/>
    </source>
</evidence>
<keyword evidence="4" id="KW-0472">Membrane</keyword>
<dbReference type="Proteomes" id="UP001433268">
    <property type="component" value="Unassembled WGS sequence"/>
</dbReference>
<dbReference type="CDD" id="cd17352">
    <property type="entry name" value="MFS_MCT_SLC16"/>
    <property type="match status" value="1"/>
</dbReference>
<feature type="transmembrane region" description="Helical" evidence="4">
    <location>
        <begin position="309"/>
        <end position="331"/>
    </location>
</feature>
<reference evidence="6 7" key="1">
    <citation type="submission" date="2023-01" db="EMBL/GenBank/DDBJ databases">
        <title>Analysis of 21 Apiospora genomes using comparative genomics revels a genus with tremendous synthesis potential of carbohydrate active enzymes and secondary metabolites.</title>
        <authorList>
            <person name="Sorensen T."/>
        </authorList>
    </citation>
    <scope>NUCLEOTIDE SEQUENCE [LARGE SCALE GENOMIC DNA]</scope>
    <source>
        <strain evidence="6 7">CBS 114990</strain>
    </source>
</reference>
<sequence>MDFEKQSAAMSPQEEPQADLHRLPSLERGYSINNNPNPQLFVVQESGPPPPRAQQTQQQATGHARDGKSEEPGGEEDTVGTDADAEYGSRPRTLLGEETYPEGGLAAWLVVFGCWCGLFAAAGIMNSIATFQTYVAIHQLSGHDEGTIGWIFSVYTFLVFFCGIYIGPIFDKYGPRWLVLVGGIGLVLGIMLTSICTEYWHFLLAFGFLSGISTSLLFTPCFTAVGHFFRARRGMATGLASTGGGFGGVVFPLMLQSLFDRVGWAWALRSLGFLCMVLVVLCNCFIRRRLPAAAGASAHPDFRIFWDRAFFFTTLGVFLLELGLFIPLAYVSSYSLAQGFGEHFAFGVVLPVLNAASIFGRALPGYWADKIGPFNSNMLSVALTIVACLAVWLPAGATVAGVLVFAILFGFATGNNISITPVCVGRLCHTQHYGRYYATCYTIVSVATLIGIPIAGNIVAATPGGRYWGLIVFTGLTQALSLLSFMVAKGVSVGWKPWVIF</sequence>
<keyword evidence="4" id="KW-1133">Transmembrane helix</keyword>
<evidence type="ECO:0000313" key="7">
    <source>
        <dbReference type="Proteomes" id="UP001433268"/>
    </source>
</evidence>
<feature type="transmembrane region" description="Helical" evidence="4">
    <location>
        <begin position="177"/>
        <end position="195"/>
    </location>
</feature>
<feature type="transmembrane region" description="Helical" evidence="4">
    <location>
        <begin position="374"/>
        <end position="393"/>
    </location>
</feature>
<feature type="transmembrane region" description="Helical" evidence="4">
    <location>
        <begin position="105"/>
        <end position="128"/>
    </location>
</feature>
<feature type="transmembrane region" description="Helical" evidence="4">
    <location>
        <begin position="266"/>
        <end position="286"/>
    </location>
</feature>
<feature type="transmembrane region" description="Helical" evidence="4">
    <location>
        <begin position="399"/>
        <end position="424"/>
    </location>
</feature>
<dbReference type="InterPro" id="IPR020846">
    <property type="entry name" value="MFS_dom"/>
</dbReference>
<dbReference type="EMBL" id="JAQQWN010000008">
    <property type="protein sequence ID" value="KAK8071035.1"/>
    <property type="molecule type" value="Genomic_DNA"/>
</dbReference>
<feature type="transmembrane region" description="Helical" evidence="4">
    <location>
        <begin position="234"/>
        <end position="254"/>
    </location>
</feature>
<evidence type="ECO:0000256" key="4">
    <source>
        <dbReference type="SAM" id="Phobius"/>
    </source>
</evidence>
<dbReference type="GeneID" id="92048613"/>
<feature type="transmembrane region" description="Helical" evidence="4">
    <location>
        <begin position="467"/>
        <end position="488"/>
    </location>
</feature>
<feature type="transmembrane region" description="Helical" evidence="4">
    <location>
        <begin position="436"/>
        <end position="455"/>
    </location>
</feature>
<comment type="caution">
    <text evidence="6">The sequence shown here is derived from an EMBL/GenBank/DDBJ whole genome shotgun (WGS) entry which is preliminary data.</text>
</comment>
<feature type="transmembrane region" description="Helical" evidence="4">
    <location>
        <begin position="148"/>
        <end position="170"/>
    </location>
</feature>
<proteinExistence type="inferred from homology"/>
<feature type="transmembrane region" description="Helical" evidence="4">
    <location>
        <begin position="201"/>
        <end position="222"/>
    </location>
</feature>
<keyword evidence="4" id="KW-0812">Transmembrane</keyword>
<dbReference type="PANTHER" id="PTHR11360:SF177">
    <property type="entry name" value="RIBOFLAVIN TRANSPORTER MCH5"/>
    <property type="match status" value="1"/>
</dbReference>
<dbReference type="RefSeq" id="XP_066664843.1">
    <property type="nucleotide sequence ID" value="XM_066815553.1"/>
</dbReference>
<feature type="domain" description="Major facilitator superfamily (MFS) profile" evidence="5">
    <location>
        <begin position="106"/>
        <end position="492"/>
    </location>
</feature>
<gene>
    <name evidence="6" type="ORF">PG997_011238</name>
</gene>
<dbReference type="Pfam" id="PF07690">
    <property type="entry name" value="MFS_1"/>
    <property type="match status" value="1"/>
</dbReference>
<dbReference type="SUPFAM" id="SSF103473">
    <property type="entry name" value="MFS general substrate transporter"/>
    <property type="match status" value="1"/>
</dbReference>
<dbReference type="InterPro" id="IPR011701">
    <property type="entry name" value="MFS"/>
</dbReference>
<comment type="similarity">
    <text evidence="2">Belongs to the major facilitator superfamily. Monocarboxylate porter (TC 2.A.1.13) family.</text>
</comment>
<evidence type="ECO:0000259" key="5">
    <source>
        <dbReference type="PROSITE" id="PS50850"/>
    </source>
</evidence>
<organism evidence="6 7">
    <name type="scientific">Apiospora hydei</name>
    <dbReference type="NCBI Taxonomy" id="1337664"/>
    <lineage>
        <taxon>Eukaryota</taxon>
        <taxon>Fungi</taxon>
        <taxon>Dikarya</taxon>
        <taxon>Ascomycota</taxon>
        <taxon>Pezizomycotina</taxon>
        <taxon>Sordariomycetes</taxon>
        <taxon>Xylariomycetidae</taxon>
        <taxon>Amphisphaeriales</taxon>
        <taxon>Apiosporaceae</taxon>
        <taxon>Apiospora</taxon>
    </lineage>
</organism>
<evidence type="ECO:0000313" key="6">
    <source>
        <dbReference type="EMBL" id="KAK8071035.1"/>
    </source>
</evidence>
<evidence type="ECO:0000256" key="2">
    <source>
        <dbReference type="ARBA" id="ARBA00006727"/>
    </source>
</evidence>
<dbReference type="PROSITE" id="PS50850">
    <property type="entry name" value="MFS"/>
    <property type="match status" value="1"/>
</dbReference>
<evidence type="ECO:0000256" key="3">
    <source>
        <dbReference type="SAM" id="MobiDB-lite"/>
    </source>
</evidence>
<protein>
    <recommendedName>
        <fullName evidence="5">Major facilitator superfamily (MFS) profile domain-containing protein</fullName>
    </recommendedName>
</protein>
<feature type="transmembrane region" description="Helical" evidence="4">
    <location>
        <begin position="343"/>
        <end position="362"/>
    </location>
</feature>
<dbReference type="InterPro" id="IPR050327">
    <property type="entry name" value="Proton-linked_MCT"/>
</dbReference>
<accession>A0ABR1VIH5</accession>
<feature type="compositionally biased region" description="Acidic residues" evidence="3">
    <location>
        <begin position="72"/>
        <end position="85"/>
    </location>
</feature>
<dbReference type="Gene3D" id="1.20.1250.20">
    <property type="entry name" value="MFS general substrate transporter like domains"/>
    <property type="match status" value="1"/>
</dbReference>
<name>A0ABR1VIH5_9PEZI</name>
<feature type="region of interest" description="Disordered" evidence="3">
    <location>
        <begin position="1"/>
        <end position="88"/>
    </location>
</feature>
<dbReference type="InterPro" id="IPR036259">
    <property type="entry name" value="MFS_trans_sf"/>
</dbReference>
<dbReference type="PANTHER" id="PTHR11360">
    <property type="entry name" value="MONOCARBOXYLATE TRANSPORTER"/>
    <property type="match status" value="1"/>
</dbReference>